<comment type="caution">
    <text evidence="1">The sequence shown here is derived from an EMBL/GenBank/DDBJ whole genome shotgun (WGS) entry which is preliminary data.</text>
</comment>
<protein>
    <recommendedName>
        <fullName evidence="3">Transport-associated OB type 2 domain-containing protein</fullName>
    </recommendedName>
</protein>
<sequence>MIIDRTALLDFHHDATGQRTLACRLPVGPRQLNIHTTRAWFGHVLIRTTNIDAETDITLKANDVALCRVSQLRPVGVWKEDKAVMAFPKSL</sequence>
<proteinExistence type="predicted"/>
<reference evidence="2" key="1">
    <citation type="journal article" date="2021" name="ISME J.">
        <title>Evolutionary origin and ecological implication of a unique nif island in free-living Bradyrhizobium lineages.</title>
        <authorList>
            <person name="Tao J."/>
        </authorList>
    </citation>
    <scope>NUCLEOTIDE SEQUENCE [LARGE SCALE GENOMIC DNA]</scope>
    <source>
        <strain evidence="2">SZCCT0094</strain>
    </source>
</reference>
<organism evidence="1 2">
    <name type="scientific">Bradyrhizobium denitrificans</name>
    <dbReference type="NCBI Taxonomy" id="2734912"/>
    <lineage>
        <taxon>Bacteria</taxon>
        <taxon>Pseudomonadati</taxon>
        <taxon>Pseudomonadota</taxon>
        <taxon>Alphaproteobacteria</taxon>
        <taxon>Hyphomicrobiales</taxon>
        <taxon>Nitrobacteraceae</taxon>
        <taxon>Bradyrhizobium</taxon>
    </lineage>
</organism>
<evidence type="ECO:0000313" key="2">
    <source>
        <dbReference type="Proteomes" id="UP001314635"/>
    </source>
</evidence>
<name>A0ABS5GJU7_9BRAD</name>
<dbReference type="EMBL" id="JAFCLK010000072">
    <property type="protein sequence ID" value="MBR1141539.1"/>
    <property type="molecule type" value="Genomic_DNA"/>
</dbReference>
<evidence type="ECO:0000313" key="1">
    <source>
        <dbReference type="EMBL" id="MBR1141539.1"/>
    </source>
</evidence>
<dbReference type="Proteomes" id="UP001314635">
    <property type="component" value="Unassembled WGS sequence"/>
</dbReference>
<evidence type="ECO:0008006" key="3">
    <source>
        <dbReference type="Google" id="ProtNLM"/>
    </source>
</evidence>
<gene>
    <name evidence="1" type="ORF">JQ619_37925</name>
</gene>
<keyword evidence="2" id="KW-1185">Reference proteome</keyword>
<accession>A0ABS5GJU7</accession>